<comment type="caution">
    <text evidence="6">The sequence shown here is derived from an EMBL/GenBank/DDBJ whole genome shotgun (WGS) entry which is preliminary data.</text>
</comment>
<reference evidence="6" key="1">
    <citation type="journal article" date="2023" name="Insect Mol. Biol.">
        <title>Genome sequencing provides insights into the evolution of gene families encoding plant cell wall-degrading enzymes in longhorned beetles.</title>
        <authorList>
            <person name="Shin N.R."/>
            <person name="Okamura Y."/>
            <person name="Kirsch R."/>
            <person name="Pauchet Y."/>
        </authorList>
    </citation>
    <scope>NUCLEOTIDE SEQUENCE</scope>
    <source>
        <strain evidence="6">MMC_N1</strain>
    </source>
</reference>
<keyword evidence="2" id="KW-0217">Developmental protein</keyword>
<dbReference type="PANTHER" id="PTHR21082">
    <property type="entry name" value="PROTEIN INTURNED"/>
    <property type="match status" value="1"/>
</dbReference>
<comment type="subcellular location">
    <subcellularLocation>
        <location evidence="1">Cytoplasm</location>
    </subcellularLocation>
</comment>
<evidence type="ECO:0000313" key="7">
    <source>
        <dbReference type="Proteomes" id="UP001162164"/>
    </source>
</evidence>
<dbReference type="Pfam" id="PF19032">
    <property type="entry name" value="Intu_longin_2"/>
    <property type="match status" value="1"/>
</dbReference>
<dbReference type="PANTHER" id="PTHR21082:SF4">
    <property type="entry name" value="PROTEIN INTURNED"/>
    <property type="match status" value="1"/>
</dbReference>
<dbReference type="InterPro" id="IPR039151">
    <property type="entry name" value="INTU"/>
</dbReference>
<evidence type="ECO:0000256" key="3">
    <source>
        <dbReference type="ARBA" id="ARBA00022490"/>
    </source>
</evidence>
<accession>A0ABQ9J1C8</accession>
<evidence type="ECO:0000256" key="2">
    <source>
        <dbReference type="ARBA" id="ARBA00022473"/>
    </source>
</evidence>
<dbReference type="EMBL" id="JAPWTJ010001650">
    <property type="protein sequence ID" value="KAJ8970258.1"/>
    <property type="molecule type" value="Genomic_DNA"/>
</dbReference>
<dbReference type="Pfam" id="PF19031">
    <property type="entry name" value="Intu_longin_1"/>
    <property type="match status" value="1"/>
</dbReference>
<protein>
    <submittedName>
        <fullName evidence="6">Uncharacterized protein</fullName>
    </submittedName>
</protein>
<dbReference type="InterPro" id="IPR043988">
    <property type="entry name" value="CCZ1/INTU_longin_2"/>
</dbReference>
<keyword evidence="7" id="KW-1185">Reference proteome</keyword>
<evidence type="ECO:0000256" key="1">
    <source>
        <dbReference type="ARBA" id="ARBA00004496"/>
    </source>
</evidence>
<evidence type="ECO:0000313" key="6">
    <source>
        <dbReference type="EMBL" id="KAJ8970258.1"/>
    </source>
</evidence>
<sequence length="371" mass="42336">MYVTLNHLLNEITKTKPNTTTIKYKDRLAHIVYTSFGNNLLLFMLPDNRASIHEIVAINNDIIRFLQFCFESIDKCFTTEAYWMQVDNFFSRFFARTLSSGLWATAQQFVELESLNTKSLEISPCQFEELLPIVPTLTLPDEAQMQIDDALTEFEASDYREWNEEPLDCQRLFTILGSALYHAGYLLATHLIHKDLMDVHCFCKQQGLFHLSKTEPVKSLVLWKEVFPHSCKPLENMKTKIPEGRRYLLIDLLATIMEAGGCTEPAEDNMGPDAFYVEEAQATLAHLQEMGLSELSERFLAMNPGPQVVTPVPTHNKRKSDFMNLAFSKTSAISIKESAGSPKKNEVTSILKRRSSDQNFVMHYSSMSSFT</sequence>
<name>A0ABQ9J1C8_9CUCU</name>
<keyword evidence="3" id="KW-0963">Cytoplasm</keyword>
<gene>
    <name evidence="6" type="ORF">NQ317_018120</name>
</gene>
<organism evidence="6 7">
    <name type="scientific">Molorchus minor</name>
    <dbReference type="NCBI Taxonomy" id="1323400"/>
    <lineage>
        <taxon>Eukaryota</taxon>
        <taxon>Metazoa</taxon>
        <taxon>Ecdysozoa</taxon>
        <taxon>Arthropoda</taxon>
        <taxon>Hexapoda</taxon>
        <taxon>Insecta</taxon>
        <taxon>Pterygota</taxon>
        <taxon>Neoptera</taxon>
        <taxon>Endopterygota</taxon>
        <taxon>Coleoptera</taxon>
        <taxon>Polyphaga</taxon>
        <taxon>Cucujiformia</taxon>
        <taxon>Chrysomeloidea</taxon>
        <taxon>Cerambycidae</taxon>
        <taxon>Lamiinae</taxon>
        <taxon>Monochamini</taxon>
        <taxon>Molorchus</taxon>
    </lineage>
</organism>
<feature type="domain" description="CCZ1/INTU second Longin" evidence="5">
    <location>
        <begin position="175"/>
        <end position="284"/>
    </location>
</feature>
<dbReference type="InterPro" id="IPR043987">
    <property type="entry name" value="CCZ1/INTU/HSP4_longin_1"/>
</dbReference>
<evidence type="ECO:0000259" key="4">
    <source>
        <dbReference type="Pfam" id="PF19031"/>
    </source>
</evidence>
<dbReference type="Proteomes" id="UP001162164">
    <property type="component" value="Unassembled WGS sequence"/>
</dbReference>
<evidence type="ECO:0000259" key="5">
    <source>
        <dbReference type="Pfam" id="PF19032"/>
    </source>
</evidence>
<proteinExistence type="predicted"/>
<feature type="domain" description="CCZ1/INTU/HSP4 first Longin" evidence="4">
    <location>
        <begin position="3"/>
        <end position="70"/>
    </location>
</feature>